<evidence type="ECO:0000256" key="7">
    <source>
        <dbReference type="ARBA" id="ARBA00023242"/>
    </source>
</evidence>
<comment type="subunit">
    <text evidence="3">The nucleosome is a histone octamer containing two molecules each of H2A, H2B, H3 and H4 assembled in one H3-H4 heterotetramer and two H2A-H2B heterodimers. The octamer wraps approximately 147 bp of DNA.</text>
</comment>
<dbReference type="PANTHER" id="PTHR10221:SF9">
    <property type="entry name" value="TRANSCRIPTION INITIATION FACTOR TFIID SUBUNIT 6"/>
    <property type="match status" value="1"/>
</dbReference>
<reference evidence="10 11" key="1">
    <citation type="submission" date="2022-12" db="EMBL/GenBank/DDBJ databases">
        <title>Chromosome-level genome of Tegillarca granosa.</title>
        <authorList>
            <person name="Kim J."/>
        </authorList>
    </citation>
    <scope>NUCLEOTIDE SEQUENCE [LARGE SCALE GENOMIC DNA]</scope>
    <source>
        <strain evidence="10">Teg-2019</strain>
        <tissue evidence="10">Adductor muscle</tissue>
    </source>
</reference>
<dbReference type="SUPFAM" id="SSF47113">
    <property type="entry name" value="Histone-fold"/>
    <property type="match status" value="1"/>
</dbReference>
<evidence type="ECO:0000259" key="9">
    <source>
        <dbReference type="SMART" id="SM00803"/>
    </source>
</evidence>
<dbReference type="Proteomes" id="UP001217089">
    <property type="component" value="Unassembled WGS sequence"/>
</dbReference>
<gene>
    <name evidence="10" type="ORF">KUTeg_012070</name>
</gene>
<evidence type="ECO:0000313" key="10">
    <source>
        <dbReference type="EMBL" id="KAJ8310205.1"/>
    </source>
</evidence>
<evidence type="ECO:0000313" key="11">
    <source>
        <dbReference type="Proteomes" id="UP001217089"/>
    </source>
</evidence>
<dbReference type="EMBL" id="JARBDR010000640">
    <property type="protein sequence ID" value="KAJ8310205.1"/>
    <property type="molecule type" value="Genomic_DNA"/>
</dbReference>
<dbReference type="SMART" id="SM00803">
    <property type="entry name" value="TAF"/>
    <property type="match status" value="1"/>
</dbReference>
<comment type="similarity">
    <text evidence="2">Belongs to the TAF6 family.</text>
</comment>
<organism evidence="10 11">
    <name type="scientific">Tegillarca granosa</name>
    <name type="common">Malaysian cockle</name>
    <name type="synonym">Anadara granosa</name>
    <dbReference type="NCBI Taxonomy" id="220873"/>
    <lineage>
        <taxon>Eukaryota</taxon>
        <taxon>Metazoa</taxon>
        <taxon>Spiralia</taxon>
        <taxon>Lophotrochozoa</taxon>
        <taxon>Mollusca</taxon>
        <taxon>Bivalvia</taxon>
        <taxon>Autobranchia</taxon>
        <taxon>Pteriomorphia</taxon>
        <taxon>Arcoida</taxon>
        <taxon>Arcoidea</taxon>
        <taxon>Arcidae</taxon>
        <taxon>Tegillarca</taxon>
    </lineage>
</organism>
<dbReference type="PANTHER" id="PTHR10221">
    <property type="entry name" value="TRANSCRIPTION INITIATION FACTOR TFIID SUBUNIT 6"/>
    <property type="match status" value="1"/>
</dbReference>
<dbReference type="CDD" id="cd08050">
    <property type="entry name" value="TAF6C"/>
    <property type="match status" value="1"/>
</dbReference>
<dbReference type="Gene3D" id="1.10.20.10">
    <property type="entry name" value="Histone, subunit A"/>
    <property type="match status" value="1"/>
</dbReference>
<dbReference type="InterPro" id="IPR011442">
    <property type="entry name" value="TAF6_C"/>
</dbReference>
<keyword evidence="11" id="KW-1185">Reference proteome</keyword>
<protein>
    <recommendedName>
        <fullName evidence="4">Histone H4</fullName>
    </recommendedName>
    <alternativeName>
        <fullName evidence="8">Transcription initiation factor TFIID subunit 6</fullName>
    </alternativeName>
</protein>
<name>A0ABQ9EYH4_TEGGR</name>
<dbReference type="Pfam" id="PF02969">
    <property type="entry name" value="TAF"/>
    <property type="match status" value="1"/>
</dbReference>
<proteinExistence type="inferred from homology"/>
<accession>A0ABQ9EYH4</accession>
<evidence type="ECO:0000256" key="5">
    <source>
        <dbReference type="ARBA" id="ARBA00023015"/>
    </source>
</evidence>
<sequence length="359" mass="40671">MADKEHKEHKEQKIGSHLSGESVRVISESIGIVGLPDDAAGHLAEDCTYRLKQLIQESVKFMQHGKRRKLSTADFDNALRLKNIEPVYGFKDKDFIPFRYASGGGRELHFNEEKEFDLQEIINSSLPKIPLEVSLRAHWLSIEGIQPSIPENPPPATKDQQKSEILDTAVKTAIDKAPKVKPQTDNVKSKHRHKTADLAKIKELSTHELSVEQQLYYKEITEACVGPDEGRRSEALQSLASDPGLHQMLPRFSTFISEGVKINVVQNNLALLIYLMRMVKSLMDNQTLYLEKYLHELVPAVCTCIVSKQLCMRPDVDNHWALRDFAARLMAQICKNFSTNYQQYSGSDNKDVQSSITSR</sequence>
<evidence type="ECO:0000256" key="6">
    <source>
        <dbReference type="ARBA" id="ARBA00023163"/>
    </source>
</evidence>
<evidence type="ECO:0000256" key="2">
    <source>
        <dbReference type="ARBA" id="ARBA00007688"/>
    </source>
</evidence>
<evidence type="ECO:0000256" key="1">
    <source>
        <dbReference type="ARBA" id="ARBA00004123"/>
    </source>
</evidence>
<dbReference type="InterPro" id="IPR046344">
    <property type="entry name" value="TAF6_C_sf"/>
</dbReference>
<comment type="caution">
    <text evidence="10">The sequence shown here is derived from an EMBL/GenBank/DDBJ whole genome shotgun (WGS) entry which is preliminary data.</text>
</comment>
<dbReference type="Pfam" id="PF07571">
    <property type="entry name" value="TAF6_C"/>
    <property type="match status" value="1"/>
</dbReference>
<feature type="domain" description="TATA box binding protein associated factor (TAF) histone-like fold" evidence="9">
    <location>
        <begin position="16"/>
        <end position="80"/>
    </location>
</feature>
<dbReference type="Gene3D" id="1.25.40.770">
    <property type="entry name" value="TAF6, C-terminal HEAT repeat domain"/>
    <property type="match status" value="1"/>
</dbReference>
<keyword evidence="7" id="KW-0539">Nucleus</keyword>
<evidence type="ECO:0000256" key="4">
    <source>
        <dbReference type="ARBA" id="ARBA00020836"/>
    </source>
</evidence>
<comment type="subcellular location">
    <subcellularLocation>
        <location evidence="1">Nucleus</location>
    </subcellularLocation>
</comment>
<keyword evidence="5" id="KW-0805">Transcription regulation</keyword>
<dbReference type="InterPro" id="IPR004823">
    <property type="entry name" value="TAF_TATA-bd_Histone-like_dom"/>
</dbReference>
<keyword evidence="6" id="KW-0804">Transcription</keyword>
<evidence type="ECO:0000256" key="3">
    <source>
        <dbReference type="ARBA" id="ARBA00011538"/>
    </source>
</evidence>
<dbReference type="CDD" id="cd22931">
    <property type="entry name" value="HFD_TAF6"/>
    <property type="match status" value="1"/>
</dbReference>
<dbReference type="InterPro" id="IPR037796">
    <property type="entry name" value="TAF6"/>
</dbReference>
<dbReference type="InterPro" id="IPR009072">
    <property type="entry name" value="Histone-fold"/>
</dbReference>
<evidence type="ECO:0000256" key="8">
    <source>
        <dbReference type="ARBA" id="ARBA00040091"/>
    </source>
</evidence>